<dbReference type="EMBL" id="BPOP01000044">
    <property type="protein sequence ID" value="GJB93368.1"/>
    <property type="molecule type" value="Genomic_DNA"/>
</dbReference>
<proteinExistence type="predicted"/>
<dbReference type="Proteomes" id="UP000737420">
    <property type="component" value="Unassembled WGS sequence"/>
</dbReference>
<sequence>MATRTNLVNLDAMLKRADFATENNDSTSFEKFNNIPARDLASGAPIAALLRKPDFQRETNHWTPEQVVSLLKCYINGDLIPSVILWKSPSYLFVIDGGHRLSVLRAWIEDDYGDGQISHKLFGHDISNERKKQQKKLGF</sequence>
<dbReference type="AlphaFoldDB" id="A0ABD0BB36"/>
<evidence type="ECO:0000313" key="3">
    <source>
        <dbReference type="Proteomes" id="UP000737420"/>
    </source>
</evidence>
<dbReference type="InterPro" id="IPR004919">
    <property type="entry name" value="GmrSD_N"/>
</dbReference>
<feature type="domain" description="GmrSD restriction endonucleases N-terminal" evidence="1">
    <location>
        <begin position="50"/>
        <end position="117"/>
    </location>
</feature>
<dbReference type="Pfam" id="PF03235">
    <property type="entry name" value="GmrSD_N"/>
    <property type="match status" value="1"/>
</dbReference>
<protein>
    <recommendedName>
        <fullName evidence="1">GmrSD restriction endonucleases N-terminal domain-containing protein</fullName>
    </recommendedName>
</protein>
<organism evidence="2 3">
    <name type="scientific">Aeromonas caviae</name>
    <name type="common">Aeromonas punctata</name>
    <dbReference type="NCBI Taxonomy" id="648"/>
    <lineage>
        <taxon>Bacteria</taxon>
        <taxon>Pseudomonadati</taxon>
        <taxon>Pseudomonadota</taxon>
        <taxon>Gammaproteobacteria</taxon>
        <taxon>Aeromonadales</taxon>
        <taxon>Aeromonadaceae</taxon>
        <taxon>Aeromonas</taxon>
    </lineage>
</organism>
<accession>A0ABD0BB36</accession>
<dbReference type="RefSeq" id="WP_203763025.1">
    <property type="nucleotide sequence ID" value="NZ_AP024402.1"/>
</dbReference>
<comment type="caution">
    <text evidence="2">The sequence shown here is derived from an EMBL/GenBank/DDBJ whole genome shotgun (WGS) entry which is preliminary data.</text>
</comment>
<evidence type="ECO:0000259" key="1">
    <source>
        <dbReference type="Pfam" id="PF03235"/>
    </source>
</evidence>
<reference evidence="2 3" key="1">
    <citation type="submission" date="2021-07" db="EMBL/GenBank/DDBJ databases">
        <title>Draft genome sequence of carbapenem-resistant Aeromonas spp. in Japan.</title>
        <authorList>
            <person name="Maehana S."/>
            <person name="Suzuki M."/>
            <person name="Kitasato H."/>
        </authorList>
    </citation>
    <scope>NUCLEOTIDE SEQUENCE [LARGE SCALE GENOMIC DNA]</scope>
    <source>
        <strain evidence="2 3">KAM382</strain>
    </source>
</reference>
<evidence type="ECO:0000313" key="2">
    <source>
        <dbReference type="EMBL" id="GJB93368.1"/>
    </source>
</evidence>
<gene>
    <name evidence="2" type="ORF">KAM382_34290</name>
</gene>
<name>A0ABD0BB36_AERCA</name>